<gene>
    <name evidence="4" type="ORF">MSPICULIGERA_LOCUS18775</name>
</gene>
<dbReference type="InterPro" id="IPR039034">
    <property type="entry name" value="INPP4"/>
</dbReference>
<dbReference type="GO" id="GO:0005737">
    <property type="term" value="C:cytoplasm"/>
    <property type="evidence" value="ECO:0007669"/>
    <property type="project" value="TreeGrafter"/>
</dbReference>
<name>A0AA36G764_9BILA</name>
<evidence type="ECO:0000256" key="2">
    <source>
        <dbReference type="ARBA" id="ARBA00023098"/>
    </source>
</evidence>
<organism evidence="4 5">
    <name type="scientific">Mesorhabditis spiculigera</name>
    <dbReference type="NCBI Taxonomy" id="96644"/>
    <lineage>
        <taxon>Eukaryota</taxon>
        <taxon>Metazoa</taxon>
        <taxon>Ecdysozoa</taxon>
        <taxon>Nematoda</taxon>
        <taxon>Chromadorea</taxon>
        <taxon>Rhabditida</taxon>
        <taxon>Rhabditina</taxon>
        <taxon>Rhabditomorpha</taxon>
        <taxon>Rhabditoidea</taxon>
        <taxon>Rhabditidae</taxon>
        <taxon>Mesorhabditinae</taxon>
        <taxon>Mesorhabditis</taxon>
    </lineage>
</organism>
<dbReference type="AlphaFoldDB" id="A0AA36G764"/>
<dbReference type="PANTHER" id="PTHR12187">
    <property type="entry name" value="AGAP000124-PA"/>
    <property type="match status" value="1"/>
</dbReference>
<comment type="caution">
    <text evidence="4">The sequence shown here is derived from an EMBL/GenBank/DDBJ whole genome shotgun (WGS) entry which is preliminary data.</text>
</comment>
<evidence type="ECO:0000313" key="4">
    <source>
        <dbReference type="EMBL" id="CAJ0580578.1"/>
    </source>
</evidence>
<keyword evidence="2" id="KW-0443">Lipid metabolism</keyword>
<keyword evidence="5" id="KW-1185">Reference proteome</keyword>
<dbReference type="PANTHER" id="PTHR12187:SF11">
    <property type="entry name" value="PHOSPHATIDYLINOSITOL-3,4-BISPHOSPHATE 4-PHOSPHATASE"/>
    <property type="match status" value="1"/>
</dbReference>
<dbReference type="EMBL" id="CATQJA010002662">
    <property type="protein sequence ID" value="CAJ0580578.1"/>
    <property type="molecule type" value="Genomic_DNA"/>
</dbReference>
<proteinExistence type="predicted"/>
<reference evidence="4" key="1">
    <citation type="submission" date="2023-06" db="EMBL/GenBank/DDBJ databases">
        <authorList>
            <person name="Delattre M."/>
        </authorList>
    </citation>
    <scope>NUCLEOTIDE SEQUENCE</scope>
    <source>
        <strain evidence="4">AF72</strain>
    </source>
</reference>
<feature type="non-terminal residue" evidence="4">
    <location>
        <position position="1"/>
    </location>
</feature>
<dbReference type="Proteomes" id="UP001177023">
    <property type="component" value="Unassembled WGS sequence"/>
</dbReference>
<keyword evidence="1" id="KW-0378">Hydrolase</keyword>
<dbReference type="GO" id="GO:0016316">
    <property type="term" value="F:phosphatidylinositol-3,4-bisphosphate 4-phosphatase activity"/>
    <property type="evidence" value="ECO:0007669"/>
    <property type="project" value="InterPro"/>
</dbReference>
<feature type="coiled-coil region" evidence="3">
    <location>
        <begin position="343"/>
        <end position="370"/>
    </location>
</feature>
<evidence type="ECO:0000256" key="3">
    <source>
        <dbReference type="SAM" id="Coils"/>
    </source>
</evidence>
<sequence length="755" mass="84456">MEEDNAGDVSKFLNGLELGDDPMHVTIYGNLLLLNSVSRPMEPLIFVMERFTMRKDSAEQSSCSFPFSINFADELLQLYPTTSEQREKLMLRLATCSHSMAAATMDELAYKLFTMQIPEVPDEQASHGSAFQNYYLSNPFAITHNFSIANKLNFVARHIAYKEVMWETKLSIALPLELLKLFRKFGKDFTHLLEAKQSQYPLDDIPALQDVLRHARDNLEIYEQCIEFLTSHSGPNFRPSVEKTRVAFAPVPTNLHIQYFNVAGEAPKCIITAGTASCLPLRFAHGGLEKLTGNLKIGVQWTGRSYESKQSEISEIKKEIGEMSHRLEGSRSTIDEGAFYGNLIELTTGIKQIRERLNDLTKRIPDADALSNSLLFAAKSRQRKEKLVPDAITNQFDALNAQVISLDTKLATMDVMADDKESVADNTRSAVASCLDAELLLAESLAECLLLGFIRAVHHAKAGPQFFHIQLRLDFVLSQTITIAATAMLTRVEQGWPMLDGQPLPPLLIIFSWLSAYGDEWGMLEDATEAWSTLSSLVAFKFVQAPSSVSRSCVPIVSGKRNHILVCLPLPHDVFNKLPEAVKRPEGWRMQTAYFNLAQQWGGPALEAHINHTALLNIETYAYRLQLDPSAKEALAEFSNTVKLEPSRKNVEIFERLMAVSECLGAQVVIGCKSGKDRTSMGLTLEQGRRLRETHGLDQNQVMEIVTCLRKDGVRRENCRKNIGKKAYAFSPFQMHFLPKSLRPPSGTYAANASS</sequence>
<keyword evidence="3" id="KW-0175">Coiled coil</keyword>
<accession>A0AA36G764</accession>
<evidence type="ECO:0000313" key="5">
    <source>
        <dbReference type="Proteomes" id="UP001177023"/>
    </source>
</evidence>
<protein>
    <submittedName>
        <fullName evidence="4">Uncharacterized protein</fullName>
    </submittedName>
</protein>
<evidence type="ECO:0000256" key="1">
    <source>
        <dbReference type="ARBA" id="ARBA00022801"/>
    </source>
</evidence>